<evidence type="ECO:0000256" key="1">
    <source>
        <dbReference type="SAM" id="Coils"/>
    </source>
</evidence>
<comment type="caution">
    <text evidence="2">The sequence shown here is derived from an EMBL/GenBank/DDBJ whole genome shotgun (WGS) entry which is preliminary data.</text>
</comment>
<evidence type="ECO:0000313" key="2">
    <source>
        <dbReference type="EMBL" id="KAJ5079337.1"/>
    </source>
</evidence>
<name>A0A9Q0LUM5_ANAIG</name>
<dbReference type="AlphaFoldDB" id="A0A9Q0LUM5"/>
<accession>A0A9Q0LUM5</accession>
<feature type="coiled-coil region" evidence="1">
    <location>
        <begin position="58"/>
        <end position="155"/>
    </location>
</feature>
<protein>
    <submittedName>
        <fullName evidence="2">Uncharacterized protein</fullName>
    </submittedName>
</protein>
<gene>
    <name evidence="2" type="ORF">M0811_04358</name>
</gene>
<evidence type="ECO:0000313" key="3">
    <source>
        <dbReference type="Proteomes" id="UP001149090"/>
    </source>
</evidence>
<reference evidence="2" key="1">
    <citation type="submission" date="2022-10" db="EMBL/GenBank/DDBJ databases">
        <title>Novel sulphate-reducing endosymbionts in the free-living metamonad Anaeramoeba.</title>
        <authorList>
            <person name="Jerlstrom-Hultqvist J."/>
            <person name="Cepicka I."/>
            <person name="Gallot-Lavallee L."/>
            <person name="Salas-Leiva D."/>
            <person name="Curtis B.A."/>
            <person name="Zahonova K."/>
            <person name="Pipaliya S."/>
            <person name="Dacks J."/>
            <person name="Roger A.J."/>
        </authorList>
    </citation>
    <scope>NUCLEOTIDE SEQUENCE</scope>
    <source>
        <strain evidence="2">BMAN</strain>
    </source>
</reference>
<organism evidence="2 3">
    <name type="scientific">Anaeramoeba ignava</name>
    <name type="common">Anaerobic marine amoeba</name>
    <dbReference type="NCBI Taxonomy" id="1746090"/>
    <lineage>
        <taxon>Eukaryota</taxon>
        <taxon>Metamonada</taxon>
        <taxon>Anaeramoebidae</taxon>
        <taxon>Anaeramoeba</taxon>
    </lineage>
</organism>
<dbReference type="Proteomes" id="UP001149090">
    <property type="component" value="Unassembled WGS sequence"/>
</dbReference>
<proteinExistence type="predicted"/>
<keyword evidence="3" id="KW-1185">Reference proteome</keyword>
<sequence>MIEEISTKIGEIDFVLKNTGKKSESIQKKMVEIGQIFGEIEQQKQENETNSGFFEESKTDFELRIQSIENDILEIQKKLESMNSDLQSFESGLKTGGESSVLLKKIDLEIETAKQKKEELKNILNETLSKLCLQQNQLRKLITVIQEEIEYLKKEEYFFF</sequence>
<dbReference type="EMBL" id="JAPDFW010000033">
    <property type="protein sequence ID" value="KAJ5079337.1"/>
    <property type="molecule type" value="Genomic_DNA"/>
</dbReference>
<keyword evidence="1" id="KW-0175">Coiled coil</keyword>